<keyword evidence="1" id="KW-0813">Transport</keyword>
<dbReference type="RefSeq" id="WP_200130959.1">
    <property type="nucleotide sequence ID" value="NZ_JAEHOI010000002.1"/>
</dbReference>
<dbReference type="GO" id="GO:0016887">
    <property type="term" value="F:ATP hydrolysis activity"/>
    <property type="evidence" value="ECO:0007669"/>
    <property type="project" value="InterPro"/>
</dbReference>
<accession>A0A934UVN0</accession>
<gene>
    <name evidence="5" type="ORF">JD292_01410</name>
</gene>
<protein>
    <submittedName>
        <fullName evidence="5">ABC transporter ATP-binding protein</fullName>
    </submittedName>
</protein>
<dbReference type="InterPro" id="IPR003593">
    <property type="entry name" value="AAA+_ATPase"/>
</dbReference>
<evidence type="ECO:0000256" key="1">
    <source>
        <dbReference type="ARBA" id="ARBA00022448"/>
    </source>
</evidence>
<proteinExistence type="predicted"/>
<dbReference type="AlphaFoldDB" id="A0A934UVN0"/>
<dbReference type="Pfam" id="PF00005">
    <property type="entry name" value="ABC_tran"/>
    <property type="match status" value="1"/>
</dbReference>
<dbReference type="PROSITE" id="PS50893">
    <property type="entry name" value="ABC_TRANSPORTER_2"/>
    <property type="match status" value="1"/>
</dbReference>
<dbReference type="CDD" id="cd03293">
    <property type="entry name" value="ABC_NrtD_SsuB_transporters"/>
    <property type="match status" value="1"/>
</dbReference>
<reference evidence="5" key="1">
    <citation type="submission" date="2020-12" db="EMBL/GenBank/DDBJ databases">
        <title>Leucobacter sp. CAS2, isolated from Chromium sludge.</title>
        <authorList>
            <person name="Xu Z."/>
        </authorList>
    </citation>
    <scope>NUCLEOTIDE SEQUENCE</scope>
    <source>
        <strain evidence="5">CSA2</strain>
    </source>
</reference>
<dbReference type="Gene3D" id="3.40.50.300">
    <property type="entry name" value="P-loop containing nucleotide triphosphate hydrolases"/>
    <property type="match status" value="1"/>
</dbReference>
<dbReference type="PANTHER" id="PTHR42788:SF13">
    <property type="entry name" value="ALIPHATIC SULFONATES IMPORT ATP-BINDING PROTEIN SSUB"/>
    <property type="match status" value="1"/>
</dbReference>
<name>A0A934UVN0_9MICO</name>
<keyword evidence="2" id="KW-0547">Nucleotide-binding</keyword>
<evidence type="ECO:0000256" key="2">
    <source>
        <dbReference type="ARBA" id="ARBA00022741"/>
    </source>
</evidence>
<dbReference type="PROSITE" id="PS00211">
    <property type="entry name" value="ABC_TRANSPORTER_1"/>
    <property type="match status" value="1"/>
</dbReference>
<dbReference type="GO" id="GO:0005524">
    <property type="term" value="F:ATP binding"/>
    <property type="evidence" value="ECO:0007669"/>
    <property type="project" value="UniProtKB-KW"/>
</dbReference>
<dbReference type="SMART" id="SM00382">
    <property type="entry name" value="AAA"/>
    <property type="match status" value="1"/>
</dbReference>
<comment type="caution">
    <text evidence="5">The sequence shown here is derived from an EMBL/GenBank/DDBJ whole genome shotgun (WGS) entry which is preliminary data.</text>
</comment>
<evidence type="ECO:0000259" key="4">
    <source>
        <dbReference type="PROSITE" id="PS50893"/>
    </source>
</evidence>
<keyword evidence="6" id="KW-1185">Reference proteome</keyword>
<organism evidence="5 6">
    <name type="scientific">Leucobacter edaphi</name>
    <dbReference type="NCBI Taxonomy" id="2796472"/>
    <lineage>
        <taxon>Bacteria</taxon>
        <taxon>Bacillati</taxon>
        <taxon>Actinomycetota</taxon>
        <taxon>Actinomycetes</taxon>
        <taxon>Micrococcales</taxon>
        <taxon>Microbacteriaceae</taxon>
        <taxon>Leucobacter</taxon>
    </lineage>
</organism>
<keyword evidence="3 5" id="KW-0067">ATP-binding</keyword>
<feature type="domain" description="ABC transporter" evidence="4">
    <location>
        <begin position="7"/>
        <end position="235"/>
    </location>
</feature>
<evidence type="ECO:0000256" key="3">
    <source>
        <dbReference type="ARBA" id="ARBA00022840"/>
    </source>
</evidence>
<sequence>MNETGKLRIAGLAKRFGDVVALDGVDLAVAENEFVSIVGASGCGKSTLLSLIAGLETPSEGVVEVSGRPVTGPGRDRGVVFQQATLMPWLTVQRNVEFALRGEAGLSKADRADRAREFLGLVGLEGFEQAFPAQLSGGMQQRAALARSLSYGPEILLMDEPFGALDALTRRTMQELLLEVWERHRLTVLLVTHDIDEAVVTSDRVVVMSPRPGRVREILDVPIARPRSLASERTTEFRDLADAILALIHERPEPRSGGSEVPAAAAE</sequence>
<dbReference type="PANTHER" id="PTHR42788">
    <property type="entry name" value="TAURINE IMPORT ATP-BINDING PROTEIN-RELATED"/>
    <property type="match status" value="1"/>
</dbReference>
<dbReference type="Proteomes" id="UP000618733">
    <property type="component" value="Unassembled WGS sequence"/>
</dbReference>
<dbReference type="SUPFAM" id="SSF52540">
    <property type="entry name" value="P-loop containing nucleoside triphosphate hydrolases"/>
    <property type="match status" value="1"/>
</dbReference>
<evidence type="ECO:0000313" key="5">
    <source>
        <dbReference type="EMBL" id="MBK0420739.1"/>
    </source>
</evidence>
<dbReference type="InterPro" id="IPR050166">
    <property type="entry name" value="ABC_transporter_ATP-bind"/>
</dbReference>
<dbReference type="InterPro" id="IPR027417">
    <property type="entry name" value="P-loop_NTPase"/>
</dbReference>
<dbReference type="InterPro" id="IPR003439">
    <property type="entry name" value="ABC_transporter-like_ATP-bd"/>
</dbReference>
<dbReference type="InterPro" id="IPR017871">
    <property type="entry name" value="ABC_transporter-like_CS"/>
</dbReference>
<evidence type="ECO:0000313" key="6">
    <source>
        <dbReference type="Proteomes" id="UP000618733"/>
    </source>
</evidence>
<dbReference type="EMBL" id="JAEHOI010000002">
    <property type="protein sequence ID" value="MBK0420739.1"/>
    <property type="molecule type" value="Genomic_DNA"/>
</dbReference>